<dbReference type="SUPFAM" id="SSF55186">
    <property type="entry name" value="ThrRS/AlaRS common domain"/>
    <property type="match status" value="1"/>
</dbReference>
<dbReference type="SMART" id="SM00863">
    <property type="entry name" value="tRNA_SAD"/>
    <property type="match status" value="1"/>
</dbReference>
<keyword evidence="5 13" id="KW-0479">Metal-binding</keyword>
<keyword evidence="11 13" id="KW-0030">Aminoacyl-tRNA synthetase</keyword>
<dbReference type="InterPro" id="IPR002320">
    <property type="entry name" value="Thr-tRNA-ligase_IIa"/>
</dbReference>
<evidence type="ECO:0000259" key="14">
    <source>
        <dbReference type="PROSITE" id="PS50862"/>
    </source>
</evidence>
<organism evidence="16 17">
    <name type="scientific">Luteimonas kalidii</name>
    <dbReference type="NCBI Taxonomy" id="3042025"/>
    <lineage>
        <taxon>Bacteria</taxon>
        <taxon>Pseudomonadati</taxon>
        <taxon>Pseudomonadota</taxon>
        <taxon>Gammaproteobacteria</taxon>
        <taxon>Lysobacterales</taxon>
        <taxon>Lysobacteraceae</taxon>
        <taxon>Luteimonas</taxon>
    </lineage>
</organism>
<evidence type="ECO:0000256" key="5">
    <source>
        <dbReference type="ARBA" id="ARBA00022723"/>
    </source>
</evidence>
<keyword evidence="10 13" id="KW-0648">Protein biosynthesis</keyword>
<dbReference type="Gene3D" id="3.10.20.30">
    <property type="match status" value="1"/>
</dbReference>
<dbReference type="InterPro" id="IPR047246">
    <property type="entry name" value="ThrRS_anticodon"/>
</dbReference>
<sequence>MITITLPDGSRREFDHPVTVMEVAQSIGPGLAKATVAGKVDGRQVDASDPIEHDASLQILTAKDPEGVEIIRHSTAHLVGHAVKQLYPDAKMVIGPVIEDGFYYDIWYERPFTPDDMAAIEARMRELIAQDYDVVKQVTPRAQVIDTFMQRGETYKLRLIEDMGPEVTAMGLYHHQEYVDMCRGPHVPNTRFLKSFRLLRISGAYWRGDSKNEQLQRIYGTAWADDKQLKAYIQRIEEAEKRDHRRIGKAQELFHLQEEAPGLVFWHPKGWAVWQVVEQYMRRVYRETGYGEVRCPQILDVELWKKSGHWDNYKDNMFFTESEKRTYAVKPMNCPGHVQVFNQGLHSYRDLPIRYGEFGSCHRNEPSGALHGILRVRGFTQDDGHVFCTPDQVEEEVRAFHAQALKVYEDFGFDDIQIKIALRPESRLGDDATWDRAEAALRDALRASGVDWQELPGEGAFYGPKIEYHLKDAIGRTWQLGTMQVDFMMPGRLGAHYVDEQSHKQVPVMLHRAIVGSMERFIGILIEHHAGAFPAWLAPVQAVVMNITDAQAEAVQDVVKFLNSKGFRTRADVRNEKVGYKIREHSLQRVPYLLVVGDREREAGAVAVRTRGGEDLGSMPVDAFATRLAAESHA</sequence>
<dbReference type="Gene3D" id="3.30.930.10">
    <property type="entry name" value="Bira Bifunctional Protein, Domain 2"/>
    <property type="match status" value="1"/>
</dbReference>
<keyword evidence="2 13" id="KW-0963">Cytoplasm</keyword>
<dbReference type="InterPro" id="IPR004154">
    <property type="entry name" value="Anticodon-bd"/>
</dbReference>
<dbReference type="PROSITE" id="PS51880">
    <property type="entry name" value="TGS"/>
    <property type="match status" value="1"/>
</dbReference>
<evidence type="ECO:0000256" key="13">
    <source>
        <dbReference type="HAMAP-Rule" id="MF_00184"/>
    </source>
</evidence>
<evidence type="ECO:0000256" key="10">
    <source>
        <dbReference type="ARBA" id="ARBA00022917"/>
    </source>
</evidence>
<keyword evidence="6 13" id="KW-0547">Nucleotide-binding</keyword>
<dbReference type="Gene3D" id="3.30.980.10">
    <property type="entry name" value="Threonyl-trna Synthetase, Chain A, domain 2"/>
    <property type="match status" value="1"/>
</dbReference>
<dbReference type="PANTHER" id="PTHR11451">
    <property type="entry name" value="THREONINE-TRNA LIGASE"/>
    <property type="match status" value="1"/>
</dbReference>
<dbReference type="PRINTS" id="PR01047">
    <property type="entry name" value="TRNASYNTHTHR"/>
</dbReference>
<reference evidence="16 17" key="1">
    <citation type="submission" date="2023-04" db="EMBL/GenBank/DDBJ databases">
        <title>Luteimonas sp. M1R5S59.</title>
        <authorList>
            <person name="Sun J.-Q."/>
        </authorList>
    </citation>
    <scope>NUCLEOTIDE SEQUENCE [LARGE SCALE GENOMIC DNA]</scope>
    <source>
        <strain evidence="16 17">M1R5S59</strain>
    </source>
</reference>
<accession>A0ABT6JYH5</accession>
<feature type="binding site" evidence="13">
    <location>
        <position position="334"/>
    </location>
    <ligand>
        <name>Zn(2+)</name>
        <dbReference type="ChEBI" id="CHEBI:29105"/>
        <note>catalytic</note>
    </ligand>
</feature>
<dbReference type="InterPro" id="IPR033728">
    <property type="entry name" value="ThrRS_core"/>
</dbReference>
<dbReference type="CDD" id="cd00860">
    <property type="entry name" value="ThrRS_anticodon"/>
    <property type="match status" value="1"/>
</dbReference>
<keyword evidence="4 13" id="KW-0436">Ligase</keyword>
<comment type="catalytic activity">
    <reaction evidence="12 13">
        <text>tRNA(Thr) + L-threonine + ATP = L-threonyl-tRNA(Thr) + AMP + diphosphate + H(+)</text>
        <dbReference type="Rhea" id="RHEA:24624"/>
        <dbReference type="Rhea" id="RHEA-COMP:9670"/>
        <dbReference type="Rhea" id="RHEA-COMP:9704"/>
        <dbReference type="ChEBI" id="CHEBI:15378"/>
        <dbReference type="ChEBI" id="CHEBI:30616"/>
        <dbReference type="ChEBI" id="CHEBI:33019"/>
        <dbReference type="ChEBI" id="CHEBI:57926"/>
        <dbReference type="ChEBI" id="CHEBI:78442"/>
        <dbReference type="ChEBI" id="CHEBI:78534"/>
        <dbReference type="ChEBI" id="CHEBI:456215"/>
        <dbReference type="EC" id="6.1.1.3"/>
    </reaction>
</comment>
<feature type="binding site" evidence="13">
    <location>
        <position position="385"/>
    </location>
    <ligand>
        <name>Zn(2+)</name>
        <dbReference type="ChEBI" id="CHEBI:29105"/>
        <note>catalytic</note>
    </ligand>
</feature>
<dbReference type="InterPro" id="IPR018163">
    <property type="entry name" value="Thr/Ala-tRNA-synth_IIc_edit"/>
</dbReference>
<dbReference type="InterPro" id="IPR004095">
    <property type="entry name" value="TGS"/>
</dbReference>
<gene>
    <name evidence="13 16" type="primary">thrS</name>
    <name evidence="16" type="ORF">QFW81_16735</name>
</gene>
<dbReference type="Pfam" id="PF03129">
    <property type="entry name" value="HGTP_anticodon"/>
    <property type="match status" value="1"/>
</dbReference>
<evidence type="ECO:0000256" key="6">
    <source>
        <dbReference type="ARBA" id="ARBA00022741"/>
    </source>
</evidence>
<comment type="caution">
    <text evidence="16">The sequence shown here is derived from an EMBL/GenBank/DDBJ whole genome shotgun (WGS) entry which is preliminary data.</text>
</comment>
<keyword evidence="8 13" id="KW-0067">ATP-binding</keyword>
<dbReference type="SUPFAM" id="SSF81271">
    <property type="entry name" value="TGS-like"/>
    <property type="match status" value="1"/>
</dbReference>
<proteinExistence type="inferred from homology"/>
<dbReference type="CDD" id="cd01667">
    <property type="entry name" value="TGS_ThrRS"/>
    <property type="match status" value="1"/>
</dbReference>
<evidence type="ECO:0000256" key="12">
    <source>
        <dbReference type="ARBA" id="ARBA00049515"/>
    </source>
</evidence>
<dbReference type="Gene3D" id="3.30.54.20">
    <property type="match status" value="1"/>
</dbReference>
<keyword evidence="9 13" id="KW-0694">RNA-binding</keyword>
<dbReference type="SUPFAM" id="SSF52954">
    <property type="entry name" value="Class II aaRS ABD-related"/>
    <property type="match status" value="1"/>
</dbReference>
<keyword evidence="7 13" id="KW-0862">Zinc</keyword>
<comment type="subcellular location">
    <subcellularLocation>
        <location evidence="13">Cytoplasm</location>
    </subcellularLocation>
</comment>
<evidence type="ECO:0000256" key="4">
    <source>
        <dbReference type="ARBA" id="ARBA00022598"/>
    </source>
</evidence>
<feature type="domain" description="Aminoacyl-transfer RNA synthetases class-II family profile" evidence="14">
    <location>
        <begin position="266"/>
        <end position="534"/>
    </location>
</feature>
<dbReference type="InterPro" id="IPR012676">
    <property type="entry name" value="TGS-like"/>
</dbReference>
<evidence type="ECO:0000256" key="2">
    <source>
        <dbReference type="ARBA" id="ARBA00022490"/>
    </source>
</evidence>
<feature type="region of interest" description="Catalytic" evidence="13">
    <location>
        <begin position="243"/>
        <end position="534"/>
    </location>
</feature>
<comment type="similarity">
    <text evidence="1 13">Belongs to the class-II aminoacyl-tRNA synthetase family.</text>
</comment>
<dbReference type="EMBL" id="JARXRO010000020">
    <property type="protein sequence ID" value="MDH5835558.1"/>
    <property type="molecule type" value="Genomic_DNA"/>
</dbReference>
<dbReference type="PANTHER" id="PTHR11451:SF44">
    <property type="entry name" value="THREONINE--TRNA LIGASE, CHLOROPLASTIC_MITOCHONDRIAL 2"/>
    <property type="match status" value="1"/>
</dbReference>
<dbReference type="PROSITE" id="PS50862">
    <property type="entry name" value="AA_TRNA_LIGASE_II"/>
    <property type="match status" value="1"/>
</dbReference>
<feature type="domain" description="TGS" evidence="15">
    <location>
        <begin position="1"/>
        <end position="61"/>
    </location>
</feature>
<keyword evidence="17" id="KW-1185">Reference proteome</keyword>
<protein>
    <recommendedName>
        <fullName evidence="13">Threonine--tRNA ligase</fullName>
        <ecNumber evidence="13">6.1.1.3</ecNumber>
    </recommendedName>
    <alternativeName>
        <fullName evidence="13">Threonyl-tRNA synthetase</fullName>
        <shortName evidence="13">ThrRS</shortName>
    </alternativeName>
</protein>
<dbReference type="Pfam" id="PF07973">
    <property type="entry name" value="tRNA_SAD"/>
    <property type="match status" value="1"/>
</dbReference>
<dbReference type="InterPro" id="IPR036621">
    <property type="entry name" value="Anticodon-bd_dom_sf"/>
</dbReference>
<comment type="cofactor">
    <cofactor evidence="13">
        <name>Zn(2+)</name>
        <dbReference type="ChEBI" id="CHEBI:29105"/>
    </cofactor>
    <text evidence="13">Binds 1 zinc ion per subunit.</text>
</comment>
<evidence type="ECO:0000256" key="1">
    <source>
        <dbReference type="ARBA" id="ARBA00008226"/>
    </source>
</evidence>
<dbReference type="NCBIfam" id="TIGR00418">
    <property type="entry name" value="thrS"/>
    <property type="match status" value="1"/>
</dbReference>
<dbReference type="Pfam" id="PF00587">
    <property type="entry name" value="tRNA-synt_2b"/>
    <property type="match status" value="1"/>
</dbReference>
<dbReference type="RefSeq" id="WP_280580362.1">
    <property type="nucleotide sequence ID" value="NZ_JARXRO010000020.1"/>
</dbReference>
<feature type="binding site" evidence="13">
    <location>
        <position position="511"/>
    </location>
    <ligand>
        <name>Zn(2+)</name>
        <dbReference type="ChEBI" id="CHEBI:29105"/>
        <note>catalytic</note>
    </ligand>
</feature>
<dbReference type="EC" id="6.1.1.3" evidence="13"/>
<evidence type="ECO:0000259" key="15">
    <source>
        <dbReference type="PROSITE" id="PS51880"/>
    </source>
</evidence>
<dbReference type="InterPro" id="IPR012947">
    <property type="entry name" value="tRNA_SAD"/>
</dbReference>
<evidence type="ECO:0000313" key="16">
    <source>
        <dbReference type="EMBL" id="MDH5835558.1"/>
    </source>
</evidence>
<dbReference type="GO" id="GO:0004829">
    <property type="term" value="F:threonine-tRNA ligase activity"/>
    <property type="evidence" value="ECO:0007669"/>
    <property type="project" value="UniProtKB-EC"/>
</dbReference>
<evidence type="ECO:0000256" key="8">
    <source>
        <dbReference type="ARBA" id="ARBA00022840"/>
    </source>
</evidence>
<dbReference type="InterPro" id="IPR006195">
    <property type="entry name" value="aa-tRNA-synth_II"/>
</dbReference>
<evidence type="ECO:0000256" key="9">
    <source>
        <dbReference type="ARBA" id="ARBA00022884"/>
    </source>
</evidence>
<dbReference type="CDD" id="cd00771">
    <property type="entry name" value="ThrRS_core"/>
    <property type="match status" value="1"/>
</dbReference>
<comment type="subunit">
    <text evidence="13">Homodimer.</text>
</comment>
<evidence type="ECO:0000313" key="17">
    <source>
        <dbReference type="Proteomes" id="UP001156873"/>
    </source>
</evidence>
<name>A0ABT6JYH5_9GAMM</name>
<evidence type="ECO:0000256" key="3">
    <source>
        <dbReference type="ARBA" id="ARBA00022555"/>
    </source>
</evidence>
<dbReference type="Proteomes" id="UP001156873">
    <property type="component" value="Unassembled WGS sequence"/>
</dbReference>
<dbReference type="InterPro" id="IPR045864">
    <property type="entry name" value="aa-tRNA-synth_II/BPL/LPL"/>
</dbReference>
<dbReference type="InterPro" id="IPR002314">
    <property type="entry name" value="aa-tRNA-synt_IIb"/>
</dbReference>
<dbReference type="SUPFAM" id="SSF55681">
    <property type="entry name" value="Class II aaRS and biotin synthetases"/>
    <property type="match status" value="1"/>
</dbReference>
<keyword evidence="3 13" id="KW-0820">tRNA-binding</keyword>
<dbReference type="HAMAP" id="MF_00184">
    <property type="entry name" value="Thr_tRNA_synth"/>
    <property type="match status" value="1"/>
</dbReference>
<dbReference type="InterPro" id="IPR012675">
    <property type="entry name" value="Beta-grasp_dom_sf"/>
</dbReference>
<dbReference type="Pfam" id="PF02824">
    <property type="entry name" value="TGS"/>
    <property type="match status" value="1"/>
</dbReference>
<evidence type="ECO:0000256" key="11">
    <source>
        <dbReference type="ARBA" id="ARBA00023146"/>
    </source>
</evidence>
<dbReference type="Gene3D" id="3.40.50.800">
    <property type="entry name" value="Anticodon-binding domain"/>
    <property type="match status" value="1"/>
</dbReference>
<evidence type="ECO:0000256" key="7">
    <source>
        <dbReference type="ARBA" id="ARBA00022833"/>
    </source>
</evidence>